<reference evidence="3" key="1">
    <citation type="submission" date="2022-05" db="EMBL/GenBank/DDBJ databases">
        <title>Jatrophihabitans sp. SB3-54 whole genome sequence.</title>
        <authorList>
            <person name="Suh M.K."/>
            <person name="Eom M.K."/>
            <person name="Kim J.S."/>
            <person name="Kim H.S."/>
            <person name="Do H.E."/>
            <person name="Shin Y.K."/>
            <person name="Lee J.-S."/>
        </authorList>
    </citation>
    <scope>NUCLEOTIDE SEQUENCE</scope>
    <source>
        <strain evidence="3">SB3-54</strain>
    </source>
</reference>
<evidence type="ECO:0000256" key="2">
    <source>
        <dbReference type="SAM" id="SignalP"/>
    </source>
</evidence>
<dbReference type="EMBL" id="CP097463">
    <property type="protein sequence ID" value="WAX59160.1"/>
    <property type="molecule type" value="Genomic_DNA"/>
</dbReference>
<keyword evidence="4" id="KW-1185">Reference proteome</keyword>
<feature type="chain" id="PRO_5047155389" description="DUF3558 domain-containing protein" evidence="2">
    <location>
        <begin position="28"/>
        <end position="170"/>
    </location>
</feature>
<keyword evidence="2" id="KW-0732">Signal</keyword>
<evidence type="ECO:0000313" key="3">
    <source>
        <dbReference type="EMBL" id="WAX59160.1"/>
    </source>
</evidence>
<protein>
    <recommendedName>
        <fullName evidence="5">DUF3558 domain-containing protein</fullName>
    </recommendedName>
</protein>
<feature type="signal peptide" evidence="2">
    <location>
        <begin position="1"/>
        <end position="27"/>
    </location>
</feature>
<sequence>MPDAHATTRRAAAVAIATVLLALTAGCASTPAAGGAKQQTSPPLPTAAAAQRPVSGYHTTAAALARQITGCQPHTLTPPAAAQRLHLPAARDLGSAASCALRGRIALVLTFTSRASQAAVEAELRDRVAYYATGPGWSAAPTDTSERVGQQSVVQDVALALGGLVETGGG</sequence>
<dbReference type="RefSeq" id="WP_269445701.1">
    <property type="nucleotide sequence ID" value="NZ_CP097463.1"/>
</dbReference>
<feature type="region of interest" description="Disordered" evidence="1">
    <location>
        <begin position="32"/>
        <end position="52"/>
    </location>
</feature>
<proteinExistence type="predicted"/>
<name>A0ABY7K5C1_9ACTN</name>
<accession>A0ABY7K5C1</accession>
<dbReference type="Proteomes" id="UP001164693">
    <property type="component" value="Chromosome"/>
</dbReference>
<evidence type="ECO:0008006" key="5">
    <source>
        <dbReference type="Google" id="ProtNLM"/>
    </source>
</evidence>
<gene>
    <name evidence="3" type="ORF">M6B22_10460</name>
</gene>
<organism evidence="3 4">
    <name type="scientific">Jatrophihabitans cynanchi</name>
    <dbReference type="NCBI Taxonomy" id="2944128"/>
    <lineage>
        <taxon>Bacteria</taxon>
        <taxon>Bacillati</taxon>
        <taxon>Actinomycetota</taxon>
        <taxon>Actinomycetes</taxon>
        <taxon>Jatrophihabitantales</taxon>
        <taxon>Jatrophihabitantaceae</taxon>
        <taxon>Jatrophihabitans</taxon>
    </lineage>
</organism>
<evidence type="ECO:0000256" key="1">
    <source>
        <dbReference type="SAM" id="MobiDB-lite"/>
    </source>
</evidence>
<evidence type="ECO:0000313" key="4">
    <source>
        <dbReference type="Proteomes" id="UP001164693"/>
    </source>
</evidence>